<evidence type="ECO:0000313" key="2">
    <source>
        <dbReference type="EMBL" id="KIJ23564.1"/>
    </source>
</evidence>
<gene>
    <name evidence="2" type="ORF">M422DRAFT_275833</name>
</gene>
<protein>
    <submittedName>
        <fullName evidence="2">Uncharacterized protein</fullName>
    </submittedName>
</protein>
<evidence type="ECO:0000313" key="3">
    <source>
        <dbReference type="Proteomes" id="UP000054279"/>
    </source>
</evidence>
<dbReference type="AlphaFoldDB" id="A0A0C9TNU0"/>
<keyword evidence="3" id="KW-1185">Reference proteome</keyword>
<feature type="region of interest" description="Disordered" evidence="1">
    <location>
        <begin position="175"/>
        <end position="198"/>
    </location>
</feature>
<reference evidence="2 3" key="1">
    <citation type="submission" date="2014-06" db="EMBL/GenBank/DDBJ databases">
        <title>Evolutionary Origins and Diversification of the Mycorrhizal Mutualists.</title>
        <authorList>
            <consortium name="DOE Joint Genome Institute"/>
            <consortium name="Mycorrhizal Genomics Consortium"/>
            <person name="Kohler A."/>
            <person name="Kuo A."/>
            <person name="Nagy L.G."/>
            <person name="Floudas D."/>
            <person name="Copeland A."/>
            <person name="Barry K.W."/>
            <person name="Cichocki N."/>
            <person name="Veneault-Fourrey C."/>
            <person name="LaButti K."/>
            <person name="Lindquist E.A."/>
            <person name="Lipzen A."/>
            <person name="Lundell T."/>
            <person name="Morin E."/>
            <person name="Murat C."/>
            <person name="Riley R."/>
            <person name="Ohm R."/>
            <person name="Sun H."/>
            <person name="Tunlid A."/>
            <person name="Henrissat B."/>
            <person name="Grigoriev I.V."/>
            <person name="Hibbett D.S."/>
            <person name="Martin F."/>
        </authorList>
    </citation>
    <scope>NUCLEOTIDE SEQUENCE [LARGE SCALE GENOMIC DNA]</scope>
    <source>
        <strain evidence="2 3">SS14</strain>
    </source>
</reference>
<dbReference type="EMBL" id="KN837637">
    <property type="protein sequence ID" value="KIJ23564.1"/>
    <property type="molecule type" value="Genomic_DNA"/>
</dbReference>
<name>A0A0C9TNU0_SPHS4</name>
<proteinExistence type="predicted"/>
<evidence type="ECO:0000256" key="1">
    <source>
        <dbReference type="SAM" id="MobiDB-lite"/>
    </source>
</evidence>
<dbReference type="Proteomes" id="UP000054279">
    <property type="component" value="Unassembled WGS sequence"/>
</dbReference>
<accession>A0A0C9TNU0</accession>
<sequence length="240" mass="26031">MPPSSEQVHSSIEPTQVKGLISKKLVVTAFLSLLNFYTNLFSPKHWAGELASLTWATMVKQIVKGWPIDCQDYLPLLTQVVKCMDTLDAGISKGINKSTFAVALGLDDMPASPINKLSTQQLKSEHTSILEFQCRNNSELNLPSVAKYCNLKEEMLWKFIGMFLAIATPLKLSDPAPSNSLSPTPAAPTLAPPTSPKASANLITPAMRISPPRHVALLPEVSTLVNSNELTGHVLSSVQN</sequence>
<organism evidence="2 3">
    <name type="scientific">Sphaerobolus stellatus (strain SS14)</name>
    <dbReference type="NCBI Taxonomy" id="990650"/>
    <lineage>
        <taxon>Eukaryota</taxon>
        <taxon>Fungi</taxon>
        <taxon>Dikarya</taxon>
        <taxon>Basidiomycota</taxon>
        <taxon>Agaricomycotina</taxon>
        <taxon>Agaricomycetes</taxon>
        <taxon>Phallomycetidae</taxon>
        <taxon>Geastrales</taxon>
        <taxon>Sphaerobolaceae</taxon>
        <taxon>Sphaerobolus</taxon>
    </lineage>
</organism>
<feature type="compositionally biased region" description="Low complexity" evidence="1">
    <location>
        <begin position="180"/>
        <end position="189"/>
    </location>
</feature>
<dbReference type="HOGENOM" id="CLU_1157017_0_0_1"/>